<keyword evidence="2" id="KW-1185">Reference proteome</keyword>
<reference evidence="1 2" key="1">
    <citation type="submission" date="2017-02" db="EMBL/GenBank/DDBJ databases">
        <title>Comeplete genome sequence of Bacteriophage pVco-5, that infects Vibrio corallilyticus.</title>
        <authorList>
            <person name="Kim H.J."/>
            <person name="Park S.C."/>
        </authorList>
    </citation>
    <scope>NUCLEOTIDE SEQUENCE [LARGE SCALE GENOMIC DNA]</scope>
</reference>
<organism evidence="1 2">
    <name type="scientific">Vibrio phage pVco-5</name>
    <dbReference type="NCBI Taxonomy" id="1965485"/>
    <lineage>
        <taxon>Viruses</taxon>
        <taxon>Duplodnaviria</taxon>
        <taxon>Heunggongvirae</taxon>
        <taxon>Uroviricota</taxon>
        <taxon>Caudoviricetes</taxon>
        <taxon>Schitoviridae</taxon>
        <taxon>Vicoquintavirus</taxon>
        <taxon>Vicoquintavirus Pvco5</taxon>
    </lineage>
</organism>
<sequence>MEIQVSKKMQHVHFTISGRSDGGTAKTTHLMDAHEAFVKEFGANQTVSIVIYLESGIHKVNKGSAKSVIFGYKRAAKKLVEFVQSQGNPNFEINLQFIKAF</sequence>
<dbReference type="EMBL" id="KY612839">
    <property type="protein sequence ID" value="ARM71058.1"/>
    <property type="molecule type" value="Genomic_DNA"/>
</dbReference>
<protein>
    <submittedName>
        <fullName evidence="1">Uncharacterized protein</fullName>
    </submittedName>
</protein>
<proteinExistence type="predicted"/>
<name>A0A1W6JUV9_9CAUD</name>
<evidence type="ECO:0000313" key="2">
    <source>
        <dbReference type="Proteomes" id="UP000225564"/>
    </source>
</evidence>
<dbReference type="Proteomes" id="UP000225564">
    <property type="component" value="Segment"/>
</dbReference>
<evidence type="ECO:0000313" key="1">
    <source>
        <dbReference type="EMBL" id="ARM71058.1"/>
    </source>
</evidence>
<accession>A0A1W6JUV9</accession>
<gene>
    <name evidence="1" type="ORF">pVco5_070</name>
</gene>